<evidence type="ECO:0000256" key="6">
    <source>
        <dbReference type="ARBA" id="ARBA00022490"/>
    </source>
</evidence>
<keyword evidence="8" id="KW-0399">Innate immunity</keyword>
<gene>
    <name evidence="27" type="primary">MEFV</name>
</gene>
<dbReference type="CDD" id="cd15813">
    <property type="entry name" value="SPRY_PRY_TRIM20"/>
    <property type="match status" value="1"/>
</dbReference>
<dbReference type="Gene3D" id="1.10.533.10">
    <property type="entry name" value="Death Domain, Fas"/>
    <property type="match status" value="1"/>
</dbReference>
<evidence type="ECO:0000259" key="25">
    <source>
        <dbReference type="PROSITE" id="PS50188"/>
    </source>
</evidence>
<dbReference type="SMART" id="SM00449">
    <property type="entry name" value="SPRY"/>
    <property type="match status" value="1"/>
</dbReference>
<dbReference type="GO" id="GO:0005776">
    <property type="term" value="C:autophagosome"/>
    <property type="evidence" value="ECO:0007669"/>
    <property type="project" value="UniProtKB-SubCell"/>
</dbReference>
<evidence type="ECO:0000256" key="9">
    <source>
        <dbReference type="ARBA" id="ARBA00022701"/>
    </source>
</evidence>
<dbReference type="PROSITE" id="PS50824">
    <property type="entry name" value="DAPIN"/>
    <property type="match status" value="1"/>
</dbReference>
<protein>
    <recommendedName>
        <fullName evidence="22">Pyrin</fullName>
    </recommendedName>
</protein>
<dbReference type="Pfam" id="PF02758">
    <property type="entry name" value="PYRIN"/>
    <property type="match status" value="1"/>
</dbReference>
<evidence type="ECO:0000256" key="10">
    <source>
        <dbReference type="ARBA" id="ARBA00022723"/>
    </source>
</evidence>
<dbReference type="PROSITE" id="PS50119">
    <property type="entry name" value="ZF_BBOX"/>
    <property type="match status" value="1"/>
</dbReference>
<dbReference type="SMART" id="SM00589">
    <property type="entry name" value="PRY"/>
    <property type="match status" value="1"/>
</dbReference>
<dbReference type="InterPro" id="IPR004020">
    <property type="entry name" value="DAPIN"/>
</dbReference>
<dbReference type="InterPro" id="IPR001870">
    <property type="entry name" value="B30.2/SPRY"/>
</dbReference>
<evidence type="ECO:0000256" key="2">
    <source>
        <dbReference type="ARBA" id="ARBA00004245"/>
    </source>
</evidence>
<dbReference type="PROSITE" id="PS50188">
    <property type="entry name" value="B302_SPRY"/>
    <property type="match status" value="1"/>
</dbReference>
<dbReference type="GO" id="GO:0032731">
    <property type="term" value="P:positive regulation of interleukin-1 beta production"/>
    <property type="evidence" value="ECO:0007669"/>
    <property type="project" value="UniProtKB-ARBA"/>
</dbReference>
<reference evidence="27" key="1">
    <citation type="submission" date="2025-08" db="UniProtKB">
        <authorList>
            <consortium name="Ensembl"/>
        </authorList>
    </citation>
    <scope>IDENTIFICATION</scope>
</reference>
<organism evidence="27 28">
    <name type="scientific">Canis lupus dingo</name>
    <name type="common">dingo</name>
    <dbReference type="NCBI Taxonomy" id="286419"/>
    <lineage>
        <taxon>Eukaryota</taxon>
        <taxon>Metazoa</taxon>
        <taxon>Chordata</taxon>
        <taxon>Craniata</taxon>
        <taxon>Vertebrata</taxon>
        <taxon>Euteleostomi</taxon>
        <taxon>Mammalia</taxon>
        <taxon>Eutheria</taxon>
        <taxon>Laurasiatheria</taxon>
        <taxon>Carnivora</taxon>
        <taxon>Caniformia</taxon>
        <taxon>Canidae</taxon>
        <taxon>Canis</taxon>
    </lineage>
</organism>
<dbReference type="GO" id="GO:0003779">
    <property type="term" value="F:actin binding"/>
    <property type="evidence" value="ECO:0007669"/>
    <property type="project" value="UniProtKB-KW"/>
</dbReference>
<dbReference type="InterPro" id="IPR043136">
    <property type="entry name" value="B30.2/SPRY_sf"/>
</dbReference>
<dbReference type="FunFam" id="1.10.533.10:FF:000048">
    <property type="entry name" value="MEFV, pyrin innate immunity regulator"/>
    <property type="match status" value="1"/>
</dbReference>
<dbReference type="SMART" id="SM01289">
    <property type="entry name" value="PYRIN"/>
    <property type="match status" value="1"/>
</dbReference>
<dbReference type="AlphaFoldDB" id="A0A8C0LTM5"/>
<dbReference type="Gene3D" id="2.60.120.920">
    <property type="match status" value="1"/>
</dbReference>
<keyword evidence="13" id="KW-0391">Immunity</keyword>
<evidence type="ECO:0000256" key="23">
    <source>
        <dbReference type="PROSITE-ProRule" id="PRU00024"/>
    </source>
</evidence>
<dbReference type="PRINTS" id="PR01407">
    <property type="entry name" value="BUTYPHLNCDUF"/>
</dbReference>
<evidence type="ECO:0000256" key="22">
    <source>
        <dbReference type="ARBA" id="ARBA00071077"/>
    </source>
</evidence>
<dbReference type="InterPro" id="IPR003879">
    <property type="entry name" value="Butyrophylin_SPRY"/>
</dbReference>
<dbReference type="SUPFAM" id="SSF57845">
    <property type="entry name" value="B-box zinc-binding domain"/>
    <property type="match status" value="1"/>
</dbReference>
<keyword evidence="9" id="KW-0493">Microtubule</keyword>
<evidence type="ECO:0000259" key="24">
    <source>
        <dbReference type="PROSITE" id="PS50119"/>
    </source>
</evidence>
<dbReference type="GO" id="GO:0031410">
    <property type="term" value="C:cytoplasmic vesicle"/>
    <property type="evidence" value="ECO:0007669"/>
    <property type="project" value="UniProtKB-KW"/>
</dbReference>
<dbReference type="CDD" id="cd19771">
    <property type="entry name" value="Bbox2_TRIM20"/>
    <property type="match status" value="1"/>
</dbReference>
<keyword evidence="12" id="KW-0862">Zinc</keyword>
<evidence type="ECO:0000256" key="13">
    <source>
        <dbReference type="ARBA" id="ARBA00022859"/>
    </source>
</evidence>
<evidence type="ECO:0000256" key="16">
    <source>
        <dbReference type="ARBA" id="ARBA00023203"/>
    </source>
</evidence>
<accession>A0A8C0LTM5</accession>
<evidence type="ECO:0000256" key="7">
    <source>
        <dbReference type="ARBA" id="ARBA00022553"/>
    </source>
</evidence>
<dbReference type="InterPro" id="IPR011029">
    <property type="entry name" value="DEATH-like_dom_sf"/>
</dbReference>
<evidence type="ECO:0000256" key="15">
    <source>
        <dbReference type="ARBA" id="ARBA00023198"/>
    </source>
</evidence>
<evidence type="ECO:0000256" key="3">
    <source>
        <dbReference type="ARBA" id="ARBA00004419"/>
    </source>
</evidence>
<dbReference type="SUPFAM" id="SSF47986">
    <property type="entry name" value="DEATH domain"/>
    <property type="match status" value="1"/>
</dbReference>
<evidence type="ECO:0000313" key="27">
    <source>
        <dbReference type="Ensembl" id="ENSCAFP00020033257.1"/>
    </source>
</evidence>
<dbReference type="Ensembl" id="ENSCAFT00020038363.1">
    <property type="protein sequence ID" value="ENSCAFP00020033257.1"/>
    <property type="gene ID" value="ENSCAFG00020025770.1"/>
</dbReference>
<keyword evidence="20" id="KW-0968">Cytoplasmic vesicle</keyword>
<keyword evidence="16" id="KW-0009">Actin-binding</keyword>
<feature type="domain" description="B box-type" evidence="24">
    <location>
        <begin position="177"/>
        <end position="219"/>
    </location>
</feature>
<dbReference type="InterPro" id="IPR050143">
    <property type="entry name" value="TRIM/RBCC"/>
</dbReference>
<keyword evidence="11 23" id="KW-0863">Zinc-finger</keyword>
<dbReference type="Proteomes" id="UP000694391">
    <property type="component" value="Unplaced"/>
</dbReference>
<evidence type="ECO:0000256" key="8">
    <source>
        <dbReference type="ARBA" id="ARBA00022588"/>
    </source>
</evidence>
<evidence type="ECO:0000256" key="21">
    <source>
        <dbReference type="ARBA" id="ARBA00066012"/>
    </source>
</evidence>
<proteinExistence type="predicted"/>
<keyword evidence="18" id="KW-0539">Nucleus</keyword>
<evidence type="ECO:0000256" key="4">
    <source>
        <dbReference type="ARBA" id="ARBA00004466"/>
    </source>
</evidence>
<dbReference type="GO" id="GO:0008270">
    <property type="term" value="F:zinc ion binding"/>
    <property type="evidence" value="ECO:0007669"/>
    <property type="project" value="UniProtKB-KW"/>
</dbReference>
<dbReference type="InterPro" id="IPR006574">
    <property type="entry name" value="PRY"/>
</dbReference>
<evidence type="ECO:0000256" key="20">
    <source>
        <dbReference type="ARBA" id="ARBA00023329"/>
    </source>
</evidence>
<evidence type="ECO:0000256" key="11">
    <source>
        <dbReference type="ARBA" id="ARBA00022771"/>
    </source>
</evidence>
<dbReference type="GO" id="GO:0005874">
    <property type="term" value="C:microtubule"/>
    <property type="evidence" value="ECO:0007669"/>
    <property type="project" value="UniProtKB-KW"/>
</dbReference>
<dbReference type="GO" id="GO:0006954">
    <property type="term" value="P:inflammatory response"/>
    <property type="evidence" value="ECO:0007669"/>
    <property type="project" value="UniProtKB-KW"/>
</dbReference>
<comment type="subunit">
    <text evidence="21">Homotrimer. Interacts (via the B box-type zinc finger) with PSTPIP1. Interacts (via the B30.2/SPRY domain) with several components of the inflammasome complex, including CASP1 p20 and p10 subunits, CASP5, PYCARD, NLRP1, NLRP2 and NLRP3, as well as with unprocessed IL1B; this interaction may lead to autophagic degradation of these proteins. Component of the AIM2 PANoptosome complex, a multiprotein complex that drives inflammatory cell death (PANoptosis). Interacts with NFKBIA and RELA. Interacts weakly with VASP and ACTR3. Interacts with active ULK1 (phosphorylated on 'Ser-317') and BECN1 simultaneously. Also interacts with ATG16L1 (via WD repeats), and with ATG8 family members, including GABARAP, GABARAPL1 and, to a lesser extent, GABARAPL2, MAP1LC3A/LC3A and MAP1LC3C/LC3C. Interacts with TRIM21. Interacts with YWHAB, YWHAE, YWHAG, YWHAH, YWHAQ and YWHAZ; the interaction is required for the down-regulation of pyrin pro-inflammatory activity.</text>
</comment>
<evidence type="ECO:0000256" key="5">
    <source>
        <dbReference type="ARBA" id="ARBA00004510"/>
    </source>
</evidence>
<dbReference type="InterPro" id="IPR013320">
    <property type="entry name" value="ConA-like_dom_sf"/>
</dbReference>
<dbReference type="FunFam" id="3.30.160.60:FF:001023">
    <property type="entry name" value="MEFV, pyrin innate immunity regulator"/>
    <property type="match status" value="1"/>
</dbReference>
<feature type="domain" description="Pyrin" evidence="26">
    <location>
        <begin position="1"/>
        <end position="92"/>
    </location>
</feature>
<evidence type="ECO:0000256" key="1">
    <source>
        <dbReference type="ARBA" id="ARBA00004123"/>
    </source>
</evidence>
<evidence type="ECO:0000256" key="12">
    <source>
        <dbReference type="ARBA" id="ARBA00022833"/>
    </source>
</evidence>
<keyword evidence="19" id="KW-0966">Cell projection</keyword>
<evidence type="ECO:0000256" key="19">
    <source>
        <dbReference type="ARBA" id="ARBA00023273"/>
    </source>
</evidence>
<keyword evidence="15" id="KW-0395">Inflammatory response</keyword>
<dbReference type="CDD" id="cd08321">
    <property type="entry name" value="Pyrin_ASC-like"/>
    <property type="match status" value="1"/>
</dbReference>
<keyword evidence="10" id="KW-0479">Metal-binding</keyword>
<dbReference type="PANTHER" id="PTHR24103">
    <property type="entry name" value="E3 UBIQUITIN-PROTEIN LIGASE TRIM"/>
    <property type="match status" value="1"/>
</dbReference>
<dbReference type="GO" id="GO:0050727">
    <property type="term" value="P:regulation of inflammatory response"/>
    <property type="evidence" value="ECO:0007669"/>
    <property type="project" value="UniProtKB-ARBA"/>
</dbReference>
<dbReference type="Pfam" id="PF00643">
    <property type="entry name" value="zf-B_box"/>
    <property type="match status" value="1"/>
</dbReference>
<keyword evidence="17" id="KW-0206">Cytoskeleton</keyword>
<dbReference type="Gene3D" id="3.30.160.60">
    <property type="entry name" value="Classic Zinc Finger"/>
    <property type="match status" value="1"/>
</dbReference>
<evidence type="ECO:0000256" key="17">
    <source>
        <dbReference type="ARBA" id="ARBA00023212"/>
    </source>
</evidence>
<name>A0A8C0LTM5_CANLU</name>
<comment type="subcellular location">
    <subcellularLocation>
        <location evidence="5">Cell projection</location>
        <location evidence="5">Lamellipodium</location>
    </subcellularLocation>
    <subcellularLocation>
        <location evidence="4">Cell projection</location>
        <location evidence="4">Ruffle</location>
    </subcellularLocation>
    <subcellularLocation>
        <location evidence="2">Cytoplasm</location>
        <location evidence="2">Cytoskeleton</location>
    </subcellularLocation>
    <subcellularLocation>
        <location evidence="3">Cytoplasmic vesicle</location>
        <location evidence="3">Autophagosome</location>
    </subcellularLocation>
    <subcellularLocation>
        <location evidence="1">Nucleus</location>
    </subcellularLocation>
</comment>
<dbReference type="SMART" id="SM00336">
    <property type="entry name" value="BBOX"/>
    <property type="match status" value="1"/>
</dbReference>
<dbReference type="Pfam" id="PF13765">
    <property type="entry name" value="PRY"/>
    <property type="match status" value="1"/>
</dbReference>
<dbReference type="GO" id="GO:0005634">
    <property type="term" value="C:nucleus"/>
    <property type="evidence" value="ECO:0007669"/>
    <property type="project" value="UniProtKB-SubCell"/>
</dbReference>
<dbReference type="SUPFAM" id="SSF49899">
    <property type="entry name" value="Concanavalin A-like lectins/glucanases"/>
    <property type="match status" value="1"/>
</dbReference>
<dbReference type="GO" id="GO:0030027">
    <property type="term" value="C:lamellipodium"/>
    <property type="evidence" value="ECO:0007669"/>
    <property type="project" value="UniProtKB-SubCell"/>
</dbReference>
<evidence type="ECO:0000259" key="26">
    <source>
        <dbReference type="PROSITE" id="PS50824"/>
    </source>
</evidence>
<evidence type="ECO:0000256" key="14">
    <source>
        <dbReference type="ARBA" id="ARBA00023054"/>
    </source>
</evidence>
<dbReference type="GeneTree" id="ENSGT00940000161955"/>
<reference evidence="27" key="2">
    <citation type="submission" date="2025-09" db="UniProtKB">
        <authorList>
            <consortium name="Ensembl"/>
        </authorList>
    </citation>
    <scope>IDENTIFICATION</scope>
</reference>
<dbReference type="Pfam" id="PF00622">
    <property type="entry name" value="SPRY"/>
    <property type="match status" value="1"/>
</dbReference>
<feature type="domain" description="B30.2/SPRY" evidence="25">
    <location>
        <begin position="386"/>
        <end position="581"/>
    </location>
</feature>
<dbReference type="GO" id="GO:0001726">
    <property type="term" value="C:ruffle"/>
    <property type="evidence" value="ECO:0007669"/>
    <property type="project" value="UniProtKB-SubCell"/>
</dbReference>
<keyword evidence="14" id="KW-0175">Coiled coil</keyword>
<dbReference type="InterPro" id="IPR000315">
    <property type="entry name" value="Znf_B-box"/>
</dbReference>
<keyword evidence="7" id="KW-0597">Phosphoprotein</keyword>
<keyword evidence="6" id="KW-0963">Cytoplasm</keyword>
<sequence>MIKTPSDHLLDSLEELLPNDFEKFKFKLQNTSVEKDHSRIPRGQVQNAKPVKLANLMINHYGEENAVRLTLQVLRAINQNLLAEELDKAIGPGKQVPSLHILINFSAAISPGKPQDEAMYPLGHAQEGDPADGTYVHDSYRPAIGSEDLKTSGRYSPSCLSSQASLPIKNSGDVHPRSLPQCERHMKQVQLLFCEDDREPICLICSLSQEHRGHRVRPIEEAALEYKVKIQKQLEYVKELRKSGEEQRSQGDKKTAKFLKQMETQKQRIQHQIEQLYHILEQQEKFFVASFEDLNRTIGQVRETYSTQVSRDIALLDELIGELEAKQFQPEWELMQVSVSFVSRVKMVTVPKLWNTPLEVEKKIQLFYRKSEFVEKSMKYLSGRWASGGGMGVPELICAQAHAANVILDAETAHPNLIFSNNLKSVRLGNKWNRLPDNPERFDSCIIALGLPSFFSGRHYWEVEVGNKTGWILGICKASMSRKGSMTLSPDNGYWVVIMMKRSEYQVSTIPPTRLQLREPPKRVGIFLDYKAGDISFYNVTNKSLIYAFTGFSSSEPLQPIFSPGTHDGGKNMDPLTICPVGDQEPH</sequence>
<dbReference type="InterPro" id="IPR003877">
    <property type="entry name" value="SPRY_dom"/>
</dbReference>
<evidence type="ECO:0000313" key="28">
    <source>
        <dbReference type="Proteomes" id="UP000694391"/>
    </source>
</evidence>
<evidence type="ECO:0000256" key="18">
    <source>
        <dbReference type="ARBA" id="ARBA00023242"/>
    </source>
</evidence>
<dbReference type="GO" id="GO:0045087">
    <property type="term" value="P:innate immune response"/>
    <property type="evidence" value="ECO:0007669"/>
    <property type="project" value="UniProtKB-KW"/>
</dbReference>
<keyword evidence="28" id="KW-1185">Reference proteome</keyword>
<dbReference type="FunFam" id="2.60.120.920:FF:000004">
    <property type="entry name" value="Butyrophilin subfamily 1 member A1"/>
    <property type="match status" value="1"/>
</dbReference>